<dbReference type="InterPro" id="IPR036901">
    <property type="entry name" value="Asp/Orn_carbamoylTrfase_sf"/>
</dbReference>
<feature type="binding site" evidence="10">
    <location>
        <position position="115"/>
    </location>
    <ligand>
        <name>carbamoyl phosphate</name>
        <dbReference type="ChEBI" id="CHEBI:58228"/>
    </ligand>
</feature>
<dbReference type="PRINTS" id="PR00102">
    <property type="entry name" value="OTCASE"/>
</dbReference>
<dbReference type="HAMAP" id="MF_01109">
    <property type="entry name" value="OTCase"/>
    <property type="match status" value="1"/>
</dbReference>
<evidence type="ECO:0000313" key="13">
    <source>
        <dbReference type="EMBL" id="RDW21125.1"/>
    </source>
</evidence>
<dbReference type="InterPro" id="IPR002292">
    <property type="entry name" value="Orn/put_carbamltrans"/>
</dbReference>
<dbReference type="InterPro" id="IPR006132">
    <property type="entry name" value="Asp/Orn_carbamoyltranf_P-bd"/>
</dbReference>
<evidence type="ECO:0000256" key="2">
    <source>
        <dbReference type="ARBA" id="ARBA00004496"/>
    </source>
</evidence>
<dbReference type="GO" id="GO:0042450">
    <property type="term" value="P:L-arginine biosynthetic process via ornithine"/>
    <property type="evidence" value="ECO:0007669"/>
    <property type="project" value="UniProtKB-UniRule"/>
</dbReference>
<feature type="binding site" evidence="10">
    <location>
        <position position="305"/>
    </location>
    <ligand>
        <name>carbamoyl phosphate</name>
        <dbReference type="ChEBI" id="CHEBI:58228"/>
    </ligand>
</feature>
<dbReference type="InterPro" id="IPR024904">
    <property type="entry name" value="OTCase_ArgI"/>
</dbReference>
<feature type="binding site" evidence="10">
    <location>
        <position position="91"/>
    </location>
    <ligand>
        <name>carbamoyl phosphate</name>
        <dbReference type="ChEBI" id="CHEBI:58228"/>
    </ligand>
</feature>
<evidence type="ECO:0000256" key="3">
    <source>
        <dbReference type="ARBA" id="ARBA00004975"/>
    </source>
</evidence>
<evidence type="ECO:0000256" key="4">
    <source>
        <dbReference type="ARBA" id="ARBA00007805"/>
    </source>
</evidence>
<protein>
    <recommendedName>
        <fullName evidence="6 10">Ornithine carbamoyltransferase</fullName>
        <shortName evidence="10">OTCase</shortName>
        <ecNumber evidence="5 10">2.1.3.3</ecNumber>
    </recommendedName>
</protein>
<keyword evidence="7 10" id="KW-0963">Cytoplasm</keyword>
<dbReference type="Proteomes" id="UP000257143">
    <property type="component" value="Unassembled WGS sequence"/>
</dbReference>
<dbReference type="GO" id="GO:0004585">
    <property type="term" value="F:ornithine carbamoyltransferase activity"/>
    <property type="evidence" value="ECO:0007669"/>
    <property type="project" value="UniProtKB-UniRule"/>
</dbReference>
<dbReference type="EMBL" id="PIOC01000004">
    <property type="protein sequence ID" value="RDW21125.1"/>
    <property type="molecule type" value="Genomic_DNA"/>
</dbReference>
<dbReference type="SUPFAM" id="SSF53671">
    <property type="entry name" value="Aspartate/ornithine carbamoyltransferase"/>
    <property type="match status" value="1"/>
</dbReference>
<dbReference type="InterPro" id="IPR006130">
    <property type="entry name" value="Asp/Orn_carbamoylTrfase"/>
</dbReference>
<feature type="binding site" evidence="10">
    <location>
        <begin position="277"/>
        <end position="278"/>
    </location>
    <ligand>
        <name>carbamoyl phosphate</name>
        <dbReference type="ChEBI" id="CHEBI:58228"/>
    </ligand>
</feature>
<organism evidence="13 14">
    <name type="scientific">Oceanobacillus arenosus</name>
    <dbReference type="NCBI Taxonomy" id="1229153"/>
    <lineage>
        <taxon>Bacteria</taxon>
        <taxon>Bacillati</taxon>
        <taxon>Bacillota</taxon>
        <taxon>Bacilli</taxon>
        <taxon>Bacillales</taxon>
        <taxon>Bacillaceae</taxon>
        <taxon>Oceanobacillus</taxon>
    </lineage>
</organism>
<keyword evidence="14" id="KW-1185">Reference proteome</keyword>
<evidence type="ECO:0000256" key="1">
    <source>
        <dbReference type="ARBA" id="ARBA00003822"/>
    </source>
</evidence>
<comment type="catalytic activity">
    <reaction evidence="9 10">
        <text>carbamoyl phosphate + L-ornithine = L-citrulline + phosphate + H(+)</text>
        <dbReference type="Rhea" id="RHEA:19513"/>
        <dbReference type="ChEBI" id="CHEBI:15378"/>
        <dbReference type="ChEBI" id="CHEBI:43474"/>
        <dbReference type="ChEBI" id="CHEBI:46911"/>
        <dbReference type="ChEBI" id="CHEBI:57743"/>
        <dbReference type="ChEBI" id="CHEBI:58228"/>
        <dbReference type="EC" id="2.1.3.3"/>
    </reaction>
</comment>
<dbReference type="Gene3D" id="3.40.50.1370">
    <property type="entry name" value="Aspartate/ornithine carbamoyltransferase"/>
    <property type="match status" value="2"/>
</dbReference>
<feature type="binding site" evidence="10">
    <location>
        <begin position="142"/>
        <end position="145"/>
    </location>
    <ligand>
        <name>carbamoyl phosphate</name>
        <dbReference type="ChEBI" id="CHEBI:58228"/>
    </ligand>
</feature>
<evidence type="ECO:0000256" key="6">
    <source>
        <dbReference type="ARBA" id="ARBA00016634"/>
    </source>
</evidence>
<sequence>MTENVKLKQQQLRGKDFLKLMDYSQDEINYLLELADELKTLQKEGKSPQPLKGKTLGMIFEKSSTRTRVSFETGIFQLGGQGIFLSTQDIQMGRGETIADTAQVLSGYLDGIMIRTFAQETVEELAAYASIPVINGLTDLYHPCQVLADLQTIKEIKGKLAGVKVVYIGDGNNMAHSLMIGAAKMGMDLTIVSPKSYQPLQEVTEQALQISLEHGAKITVTDDPQTACENADVIYTDVWASMGQEQEKAERELAFAGYQVNEALLSLAKPDVTFMHCLPAHRGEEVSAGVIDGEHSVVFQQAENRLHAQKALMVALMGE</sequence>
<feature type="binding site" evidence="10">
    <location>
        <position position="173"/>
    </location>
    <ligand>
        <name>L-ornithine</name>
        <dbReference type="ChEBI" id="CHEBI:46911"/>
    </ligand>
</feature>
<dbReference type="PANTHER" id="PTHR45753:SF3">
    <property type="entry name" value="ORNITHINE TRANSCARBAMYLASE, MITOCHONDRIAL"/>
    <property type="match status" value="1"/>
</dbReference>
<comment type="pathway">
    <text evidence="3">Amino-acid biosynthesis; L-arginine biosynthesis; L-arginine from L-ornithine and carbamoyl phosphate: step 1/3.</text>
</comment>
<dbReference type="AlphaFoldDB" id="A0A3D8Q284"/>
<gene>
    <name evidence="13" type="primary">argF</name>
    <name evidence="13" type="ORF">CWR48_03990</name>
</gene>
<dbReference type="NCBIfam" id="NF001986">
    <property type="entry name" value="PRK00779.1"/>
    <property type="match status" value="1"/>
</dbReference>
<feature type="binding site" evidence="10">
    <location>
        <begin position="64"/>
        <end position="67"/>
    </location>
    <ligand>
        <name>carbamoyl phosphate</name>
        <dbReference type="ChEBI" id="CHEBI:58228"/>
    </ligand>
</feature>
<feature type="binding site" evidence="10">
    <location>
        <begin position="241"/>
        <end position="242"/>
    </location>
    <ligand>
        <name>L-ornithine</name>
        <dbReference type="ChEBI" id="CHEBI:46911"/>
    </ligand>
</feature>
<dbReference type="Pfam" id="PF02729">
    <property type="entry name" value="OTCace_N"/>
    <property type="match status" value="1"/>
</dbReference>
<proteinExistence type="inferred from homology"/>
<evidence type="ECO:0000259" key="12">
    <source>
        <dbReference type="Pfam" id="PF02729"/>
    </source>
</evidence>
<feature type="domain" description="Aspartate/ornithine carbamoyltransferase carbamoyl-P binding" evidence="12">
    <location>
        <begin position="15"/>
        <end position="155"/>
    </location>
</feature>
<reference evidence="14" key="1">
    <citation type="submission" date="2017-11" db="EMBL/GenBank/DDBJ databases">
        <authorList>
            <person name="Zhu W."/>
        </authorList>
    </citation>
    <scope>NUCLEOTIDE SEQUENCE [LARGE SCALE GENOMIC DNA]</scope>
    <source>
        <strain evidence="14">CAU 1183</strain>
    </source>
</reference>
<dbReference type="GO" id="GO:0019240">
    <property type="term" value="P:citrulline biosynthetic process"/>
    <property type="evidence" value="ECO:0007669"/>
    <property type="project" value="TreeGrafter"/>
</dbReference>
<comment type="subcellular location">
    <subcellularLocation>
        <location evidence="2 10">Cytoplasm</location>
    </subcellularLocation>
</comment>
<evidence type="ECO:0000313" key="14">
    <source>
        <dbReference type="Proteomes" id="UP000257143"/>
    </source>
</evidence>
<dbReference type="EC" id="2.1.3.3" evidence="5 10"/>
<evidence type="ECO:0000256" key="8">
    <source>
        <dbReference type="ARBA" id="ARBA00022679"/>
    </source>
</evidence>
<name>A0A3D8Q284_9BACI</name>
<dbReference type="InterPro" id="IPR006131">
    <property type="entry name" value="Asp_carbamoyltransf_Asp/Orn-bd"/>
</dbReference>
<dbReference type="PANTHER" id="PTHR45753">
    <property type="entry name" value="ORNITHINE CARBAMOYLTRANSFERASE, MITOCHONDRIAL"/>
    <property type="match status" value="1"/>
</dbReference>
<dbReference type="RefSeq" id="WP_115771754.1">
    <property type="nucleotide sequence ID" value="NZ_PIOC01000004.1"/>
</dbReference>
<feature type="domain" description="Aspartate/ornithine carbamoyltransferase Asp/Orn-binding" evidence="11">
    <location>
        <begin position="162"/>
        <end position="315"/>
    </location>
</feature>
<dbReference type="Pfam" id="PF00185">
    <property type="entry name" value="OTCace"/>
    <property type="match status" value="1"/>
</dbReference>
<dbReference type="NCBIfam" id="TIGR00658">
    <property type="entry name" value="orni_carb_tr"/>
    <property type="match status" value="1"/>
</dbReference>
<dbReference type="OrthoDB" id="9802587at2"/>
<dbReference type="FunFam" id="3.40.50.1370:FF:000008">
    <property type="entry name" value="Ornithine carbamoyltransferase"/>
    <property type="match status" value="1"/>
</dbReference>
<dbReference type="GO" id="GO:0016597">
    <property type="term" value="F:amino acid binding"/>
    <property type="evidence" value="ECO:0007669"/>
    <property type="project" value="InterPro"/>
</dbReference>
<keyword evidence="8 10" id="KW-0808">Transferase</keyword>
<evidence type="ECO:0000256" key="5">
    <source>
        <dbReference type="ARBA" id="ARBA00013007"/>
    </source>
</evidence>
<dbReference type="PROSITE" id="PS00097">
    <property type="entry name" value="CARBAMOYLTRANSFERASE"/>
    <property type="match status" value="1"/>
</dbReference>
<comment type="caution">
    <text evidence="13">The sequence shown here is derived from an EMBL/GenBank/DDBJ whole genome shotgun (WGS) entry which is preliminary data.</text>
</comment>
<evidence type="ECO:0000256" key="7">
    <source>
        <dbReference type="ARBA" id="ARBA00022490"/>
    </source>
</evidence>
<dbReference type="GO" id="GO:0005737">
    <property type="term" value="C:cytoplasm"/>
    <property type="evidence" value="ECO:0007669"/>
    <property type="project" value="UniProtKB-SubCell"/>
</dbReference>
<accession>A0A3D8Q284</accession>
<evidence type="ECO:0000256" key="9">
    <source>
        <dbReference type="ARBA" id="ARBA00048772"/>
    </source>
</evidence>
<evidence type="ECO:0000256" key="10">
    <source>
        <dbReference type="HAMAP-Rule" id="MF_01109"/>
    </source>
</evidence>
<comment type="similarity">
    <text evidence="4 10">Belongs to the aspartate/ornithine carbamoyltransferase superfamily. OTCase family.</text>
</comment>
<feature type="binding site" evidence="10">
    <location>
        <position position="237"/>
    </location>
    <ligand>
        <name>L-ornithine</name>
        <dbReference type="ChEBI" id="CHEBI:46911"/>
    </ligand>
</feature>
<comment type="function">
    <text evidence="1">Reversibly catalyzes the transfer of the carbamoyl group from carbamoyl phosphate (CP) to the N(epsilon) atom of ornithine (ORN) to produce L-citrulline.</text>
</comment>
<evidence type="ECO:0000259" key="11">
    <source>
        <dbReference type="Pfam" id="PF00185"/>
    </source>
</evidence>
<dbReference type="FunFam" id="3.40.50.1370:FF:000016">
    <property type="entry name" value="Ornithine carbamoyltransferase"/>
    <property type="match status" value="1"/>
</dbReference>
<dbReference type="PRINTS" id="PR00100">
    <property type="entry name" value="AOTCASE"/>
</dbReference>